<accession>A0ACB8BLH1</accession>
<organism evidence="1 2">
    <name type="scientific">Leucogyrophana mollusca</name>
    <dbReference type="NCBI Taxonomy" id="85980"/>
    <lineage>
        <taxon>Eukaryota</taxon>
        <taxon>Fungi</taxon>
        <taxon>Dikarya</taxon>
        <taxon>Basidiomycota</taxon>
        <taxon>Agaricomycotina</taxon>
        <taxon>Agaricomycetes</taxon>
        <taxon>Agaricomycetidae</taxon>
        <taxon>Boletales</taxon>
        <taxon>Boletales incertae sedis</taxon>
        <taxon>Leucogyrophana</taxon>
    </lineage>
</organism>
<keyword evidence="2" id="KW-1185">Reference proteome</keyword>
<comment type="caution">
    <text evidence="1">The sequence shown here is derived from an EMBL/GenBank/DDBJ whole genome shotgun (WGS) entry which is preliminary data.</text>
</comment>
<dbReference type="EMBL" id="MU266403">
    <property type="protein sequence ID" value="KAH7925403.1"/>
    <property type="molecule type" value="Genomic_DNA"/>
</dbReference>
<sequence>MFTGSRKMRRRLWKGKEQMETDTVLRDGRPNDIIIPIMGPTGVGKSSFINTAAGGNFTTVGHDLKSCTAEIIHAIVPYPADPSRRVVFVDTPGFDDTYTPDSEILRRIAVWLARSYSDDMKLAGVIYLHEISQARMLGTSRKNLAMFNKLCGKDALHNIILATTKWGDIEEEDGQCREEQLRGTFWKDMVSGGSRVTRFEDTRASAWDIVNLIVEKTPIDALQIQRELVDLQKILPETEAGDSMRASLKELVETHKQIVMQLQGADGLREDEDLQRKLQDTEERLRSLLKQIQELKIPLGRRIMSLFSFR</sequence>
<evidence type="ECO:0000313" key="1">
    <source>
        <dbReference type="EMBL" id="KAH7925403.1"/>
    </source>
</evidence>
<evidence type="ECO:0000313" key="2">
    <source>
        <dbReference type="Proteomes" id="UP000790709"/>
    </source>
</evidence>
<reference evidence="1" key="1">
    <citation type="journal article" date="2021" name="New Phytol.">
        <title>Evolutionary innovations through gain and loss of genes in the ectomycorrhizal Boletales.</title>
        <authorList>
            <person name="Wu G."/>
            <person name="Miyauchi S."/>
            <person name="Morin E."/>
            <person name="Kuo A."/>
            <person name="Drula E."/>
            <person name="Varga T."/>
            <person name="Kohler A."/>
            <person name="Feng B."/>
            <person name="Cao Y."/>
            <person name="Lipzen A."/>
            <person name="Daum C."/>
            <person name="Hundley H."/>
            <person name="Pangilinan J."/>
            <person name="Johnson J."/>
            <person name="Barry K."/>
            <person name="LaButti K."/>
            <person name="Ng V."/>
            <person name="Ahrendt S."/>
            <person name="Min B."/>
            <person name="Choi I.G."/>
            <person name="Park H."/>
            <person name="Plett J.M."/>
            <person name="Magnuson J."/>
            <person name="Spatafora J.W."/>
            <person name="Nagy L.G."/>
            <person name="Henrissat B."/>
            <person name="Grigoriev I.V."/>
            <person name="Yang Z.L."/>
            <person name="Xu J."/>
            <person name="Martin F.M."/>
        </authorList>
    </citation>
    <scope>NUCLEOTIDE SEQUENCE</scope>
    <source>
        <strain evidence="1">KUC20120723A-06</strain>
    </source>
</reference>
<protein>
    <submittedName>
        <fullName evidence="1">Uncharacterized protein</fullName>
    </submittedName>
</protein>
<name>A0ACB8BLH1_9AGAM</name>
<proteinExistence type="predicted"/>
<dbReference type="Proteomes" id="UP000790709">
    <property type="component" value="Unassembled WGS sequence"/>
</dbReference>
<gene>
    <name evidence="1" type="ORF">BV22DRAFT_440452</name>
</gene>